<dbReference type="InterPro" id="IPR047803">
    <property type="entry name" value="DCD1A/B-like"/>
</dbReference>
<dbReference type="PANTHER" id="PTHR35190:SF2">
    <property type="entry name" value="PROTEIN DCD1B"/>
    <property type="match status" value="1"/>
</dbReference>
<dbReference type="Proteomes" id="UP000585050">
    <property type="component" value="Unassembled WGS sequence"/>
</dbReference>
<dbReference type="Gene3D" id="3.60.60.10">
    <property type="entry name" value="Penicillin V Acylase, Chain A"/>
    <property type="match status" value="1"/>
</dbReference>
<gene>
    <name evidence="2" type="ORF">HGP29_16375</name>
</gene>
<dbReference type="RefSeq" id="WP_168883514.1">
    <property type="nucleotide sequence ID" value="NZ_JABAIL010000005.1"/>
</dbReference>
<sequence length="546" mass="63507">MRRLGIAFLLLFFILIVWVQSWLFIPTPKINNTDITQYPVDTLDEQHLMLHKNFINKNEGGLWELYTEGSPFDIGYSTGVLAKELLDRHEEAYIKKITEKSPIKNKYAIRAIKSMYNRHLDNRILPEYCEEMYGLSKSANPKYNAYGSAYQRILNYHSLYDIERNFDEVEVNSSIGFVLTGNKTYESNILVGRNFEFEVHPDFQKEKLIHFVKPLEGFKFASITWGGFVGTVSGMNEMGLTVSTNPVESDIPTKATMPMSLITREILQYAMTVEEAFNIALTKEAYVSETILVASAFDSTAIIIEKTPDGIDSIQMRTNELIATNHLQTEKLRENRVYDPTYASYYKSIRIQELINNKEKFTVPDIASILRDTKGFENTTIGLGNKKSINSLNLHHSVIFKPNTREMWVSADHRQLDQFICYNLDSVFIQAYNYPPKPTLASSNKYIPRDHIKDSQEYRNYQSFQTFAQLIEDWTPDLPRFQDKELLHFRRLNPDSYLTYELLGDYFAKMNDWDMAQVYYKIALDKEVSTFEKRKAIENKYLMVSK</sequence>
<evidence type="ECO:0000259" key="1">
    <source>
        <dbReference type="Pfam" id="PF03417"/>
    </source>
</evidence>
<evidence type="ECO:0000313" key="2">
    <source>
        <dbReference type="EMBL" id="NLR92796.1"/>
    </source>
</evidence>
<feature type="domain" description="Peptidase C45 hydrolase" evidence="1">
    <location>
        <begin position="190"/>
        <end position="413"/>
    </location>
</feature>
<dbReference type="NCBIfam" id="NF040521">
    <property type="entry name" value="C45_proenzyme"/>
    <property type="match status" value="1"/>
</dbReference>
<dbReference type="AlphaFoldDB" id="A0A7X8SM68"/>
<comment type="caution">
    <text evidence="2">The sequence shown here is derived from an EMBL/GenBank/DDBJ whole genome shotgun (WGS) entry which is preliminary data.</text>
</comment>
<protein>
    <recommendedName>
        <fullName evidence="1">Peptidase C45 hydrolase domain-containing protein</fullName>
    </recommendedName>
</protein>
<evidence type="ECO:0000313" key="3">
    <source>
        <dbReference type="Proteomes" id="UP000585050"/>
    </source>
</evidence>
<dbReference type="InterPro" id="IPR005079">
    <property type="entry name" value="Peptidase_C45_hydrolase"/>
</dbReference>
<dbReference type="Pfam" id="PF03417">
    <property type="entry name" value="AAT"/>
    <property type="match status" value="1"/>
</dbReference>
<dbReference type="EMBL" id="JABAIL010000005">
    <property type="protein sequence ID" value="NLR92796.1"/>
    <property type="molecule type" value="Genomic_DNA"/>
</dbReference>
<dbReference type="InterPro" id="IPR047794">
    <property type="entry name" value="C45_proenzyme-like"/>
</dbReference>
<keyword evidence="3" id="KW-1185">Reference proteome</keyword>
<accession>A0A7X8SM68</accession>
<name>A0A7X8SM68_9BACT</name>
<proteinExistence type="predicted"/>
<organism evidence="2 3">
    <name type="scientific">Flammeovirga agarivorans</name>
    <dbReference type="NCBI Taxonomy" id="2726742"/>
    <lineage>
        <taxon>Bacteria</taxon>
        <taxon>Pseudomonadati</taxon>
        <taxon>Bacteroidota</taxon>
        <taxon>Cytophagia</taxon>
        <taxon>Cytophagales</taxon>
        <taxon>Flammeovirgaceae</taxon>
        <taxon>Flammeovirga</taxon>
    </lineage>
</organism>
<reference evidence="2 3" key="1">
    <citation type="submission" date="2020-04" db="EMBL/GenBank/DDBJ databases">
        <title>Flammeovirga sp. SR4, a novel species isolated from seawater.</title>
        <authorList>
            <person name="Wang X."/>
        </authorList>
    </citation>
    <scope>NUCLEOTIDE SEQUENCE [LARGE SCALE GENOMIC DNA]</scope>
    <source>
        <strain evidence="2 3">SR4</strain>
    </source>
</reference>
<dbReference type="PANTHER" id="PTHR35190">
    <property type="entry name" value="PROTEIN DCD1B"/>
    <property type="match status" value="1"/>
</dbReference>